<feature type="domain" description="Reverse transcriptase" evidence="1">
    <location>
        <begin position="5"/>
        <end position="112"/>
    </location>
</feature>
<evidence type="ECO:0000259" key="1">
    <source>
        <dbReference type="Pfam" id="PF00078"/>
    </source>
</evidence>
<name>A0A151SP99_CAJCA</name>
<gene>
    <name evidence="2" type="ORF">KK1_002849</name>
    <name evidence="3" type="ORF">KK1_002855</name>
</gene>
<dbReference type="Gramene" id="C.cajan_02788.t">
    <property type="protein sequence ID" value="C.cajan_02788.t.cds1"/>
    <property type="gene ID" value="C.cajan_02788"/>
</dbReference>
<dbReference type="Pfam" id="PF00078">
    <property type="entry name" value="RVT_1"/>
    <property type="match status" value="1"/>
</dbReference>
<protein>
    <recommendedName>
        <fullName evidence="1">Reverse transcriptase domain-containing protein</fullName>
    </recommendedName>
</protein>
<organism evidence="2 4">
    <name type="scientific">Cajanus cajan</name>
    <name type="common">Pigeon pea</name>
    <name type="synonym">Cajanus indicus</name>
    <dbReference type="NCBI Taxonomy" id="3821"/>
    <lineage>
        <taxon>Eukaryota</taxon>
        <taxon>Viridiplantae</taxon>
        <taxon>Streptophyta</taxon>
        <taxon>Embryophyta</taxon>
        <taxon>Tracheophyta</taxon>
        <taxon>Spermatophyta</taxon>
        <taxon>Magnoliopsida</taxon>
        <taxon>eudicotyledons</taxon>
        <taxon>Gunneridae</taxon>
        <taxon>Pentapetalae</taxon>
        <taxon>rosids</taxon>
        <taxon>fabids</taxon>
        <taxon>Fabales</taxon>
        <taxon>Fabaceae</taxon>
        <taxon>Papilionoideae</taxon>
        <taxon>50 kb inversion clade</taxon>
        <taxon>NPAAA clade</taxon>
        <taxon>indigoferoid/millettioid clade</taxon>
        <taxon>Phaseoleae</taxon>
        <taxon>Cajanus</taxon>
    </lineage>
</organism>
<dbReference type="Gramene" id="C.cajan_02782.t">
    <property type="protein sequence ID" value="C.cajan_02782.t.cds1"/>
    <property type="gene ID" value="C.cajan_02782"/>
</dbReference>
<evidence type="ECO:0000313" key="2">
    <source>
        <dbReference type="EMBL" id="KYP56605.1"/>
    </source>
</evidence>
<reference evidence="2 4" key="1">
    <citation type="journal article" date="2012" name="Nat. Biotechnol.">
        <title>Draft genome sequence of pigeonpea (Cajanus cajan), an orphan legume crop of resource-poor farmers.</title>
        <authorList>
            <person name="Varshney R.K."/>
            <person name="Chen W."/>
            <person name="Li Y."/>
            <person name="Bharti A.K."/>
            <person name="Saxena R.K."/>
            <person name="Schlueter J.A."/>
            <person name="Donoghue M.T."/>
            <person name="Azam S."/>
            <person name="Fan G."/>
            <person name="Whaley A.M."/>
            <person name="Farmer A.D."/>
            <person name="Sheridan J."/>
            <person name="Iwata A."/>
            <person name="Tuteja R."/>
            <person name="Penmetsa R.V."/>
            <person name="Wu W."/>
            <person name="Upadhyaya H.D."/>
            <person name="Yang S.P."/>
            <person name="Shah T."/>
            <person name="Saxena K.B."/>
            <person name="Michael T."/>
            <person name="McCombie W.R."/>
            <person name="Yang B."/>
            <person name="Zhang G."/>
            <person name="Yang H."/>
            <person name="Wang J."/>
            <person name="Spillane C."/>
            <person name="Cook D.R."/>
            <person name="May G.D."/>
            <person name="Xu X."/>
            <person name="Jackson S.A."/>
        </authorList>
    </citation>
    <scope>NUCLEOTIDE SEQUENCE [LARGE SCALE GENOMIC DNA]</scope>
    <source>
        <strain evidence="4">cv. Asha</strain>
    </source>
</reference>
<sequence length="121" mass="13612">LLLIWNGKKLKPFAPSRGLCQGDPLSLYLFVLCMECLALPTQALQEECVWRSILESRNCIPITNLFFVDDILFFGQVSLDQARLIHTTLNSFCDASKLKVSLIKSCFVASKKVDSNKVDDL</sequence>
<dbReference type="Proteomes" id="UP000075243">
    <property type="component" value="Chromosome 11"/>
</dbReference>
<evidence type="ECO:0000313" key="3">
    <source>
        <dbReference type="EMBL" id="KYP56611.1"/>
    </source>
</evidence>
<feature type="non-terminal residue" evidence="2">
    <location>
        <position position="1"/>
    </location>
</feature>
<dbReference type="AlphaFoldDB" id="A0A151SP99"/>
<dbReference type="EMBL" id="CM003613">
    <property type="protein sequence ID" value="KYP56611.1"/>
    <property type="molecule type" value="Genomic_DNA"/>
</dbReference>
<keyword evidence="4" id="KW-1185">Reference proteome</keyword>
<proteinExistence type="predicted"/>
<evidence type="ECO:0000313" key="4">
    <source>
        <dbReference type="Proteomes" id="UP000075243"/>
    </source>
</evidence>
<dbReference type="InterPro" id="IPR000477">
    <property type="entry name" value="RT_dom"/>
</dbReference>
<accession>A0A151SP99</accession>
<dbReference type="EMBL" id="CM003613">
    <property type="protein sequence ID" value="KYP56605.1"/>
    <property type="molecule type" value="Genomic_DNA"/>
</dbReference>